<evidence type="ECO:0000259" key="12">
    <source>
        <dbReference type="PROSITE" id="PS50222"/>
    </source>
</evidence>
<dbReference type="Pfam" id="PF00387">
    <property type="entry name" value="PI-PLC-Y"/>
    <property type="match status" value="1"/>
</dbReference>
<dbReference type="InterPro" id="IPR001711">
    <property type="entry name" value="PLipase_C_Pinositol-sp_Y"/>
</dbReference>
<dbReference type="GO" id="GO:0005509">
    <property type="term" value="F:calcium ion binding"/>
    <property type="evidence" value="ECO:0007669"/>
    <property type="project" value="InterPro"/>
</dbReference>
<evidence type="ECO:0000256" key="8">
    <source>
        <dbReference type="RuleBase" id="RU361133"/>
    </source>
</evidence>
<dbReference type="SUPFAM" id="SSF47473">
    <property type="entry name" value="EF-hand"/>
    <property type="match status" value="1"/>
</dbReference>
<gene>
    <name evidence="13" type="ORF">A3Q56_06034</name>
</gene>
<dbReference type="EC" id="3.1.4.11" evidence="2 8"/>
<dbReference type="CDD" id="cd00275">
    <property type="entry name" value="C2_PLC_like"/>
    <property type="match status" value="1"/>
</dbReference>
<evidence type="ECO:0000256" key="7">
    <source>
        <dbReference type="ARBA" id="ARBA00023674"/>
    </source>
</evidence>
<dbReference type="InterPro" id="IPR035892">
    <property type="entry name" value="C2_domain_sf"/>
</dbReference>
<comment type="cofactor">
    <cofactor evidence="1">
        <name>Ca(2+)</name>
        <dbReference type="ChEBI" id="CHEBI:29108"/>
    </cofactor>
</comment>
<dbReference type="SMART" id="SM00149">
    <property type="entry name" value="PLCYc"/>
    <property type="match status" value="1"/>
</dbReference>
<proteinExistence type="predicted"/>
<dbReference type="InterPro" id="IPR011993">
    <property type="entry name" value="PH-like_dom_sf"/>
</dbReference>
<dbReference type="InterPro" id="IPR018247">
    <property type="entry name" value="EF_Hand_1_Ca_BS"/>
</dbReference>
<dbReference type="GO" id="GO:0035556">
    <property type="term" value="P:intracellular signal transduction"/>
    <property type="evidence" value="ECO:0007669"/>
    <property type="project" value="InterPro"/>
</dbReference>
<dbReference type="InterPro" id="IPR002048">
    <property type="entry name" value="EF_hand_dom"/>
</dbReference>
<feature type="domain" description="EF-hand" evidence="12">
    <location>
        <begin position="138"/>
        <end position="173"/>
    </location>
</feature>
<dbReference type="CDD" id="cd08558">
    <property type="entry name" value="PI-PLCc_eukaryota"/>
    <property type="match status" value="1"/>
</dbReference>
<dbReference type="Proteomes" id="UP000078046">
    <property type="component" value="Unassembled WGS sequence"/>
</dbReference>
<dbReference type="SUPFAM" id="SSF49562">
    <property type="entry name" value="C2 domain (Calcium/lipid-binding domain, CaLB)"/>
    <property type="match status" value="1"/>
</dbReference>
<feature type="domain" description="PH" evidence="9">
    <location>
        <begin position="101"/>
        <end position="135"/>
    </location>
</feature>
<evidence type="ECO:0000259" key="10">
    <source>
        <dbReference type="PROSITE" id="PS50004"/>
    </source>
</evidence>
<evidence type="ECO:0000256" key="3">
    <source>
        <dbReference type="ARBA" id="ARBA00022837"/>
    </source>
</evidence>
<dbReference type="PRINTS" id="PR00390">
    <property type="entry name" value="PHPHLIPASEC"/>
</dbReference>
<keyword evidence="5 8" id="KW-0443">Lipid metabolism</keyword>
<name>A0A177AXV6_9BILA</name>
<dbReference type="InterPro" id="IPR011992">
    <property type="entry name" value="EF-hand-dom_pair"/>
</dbReference>
<evidence type="ECO:0000256" key="6">
    <source>
        <dbReference type="ARBA" id="ARBA00023224"/>
    </source>
</evidence>
<dbReference type="InterPro" id="IPR000909">
    <property type="entry name" value="PLipase_C_PInositol-sp_X_dom"/>
</dbReference>
<evidence type="ECO:0000313" key="13">
    <source>
        <dbReference type="EMBL" id="OAF66213.1"/>
    </source>
</evidence>
<evidence type="ECO:0000259" key="11">
    <source>
        <dbReference type="PROSITE" id="PS50008"/>
    </source>
</evidence>
<sequence>MKTPNNSINANMASDCDAIKSTNGKLFLVNNSRGNCTVADLSIDATKRVLYLKRKSGLFRQRKTTPIGLDTITNVSKGYNSDIFAKVAAKNLQLPKGENCCFSIKYGNKFKSFDFVADSEKSRDMWIDAFNSQGHMTKQEEWLIKEFSKADKNQDGQLTIKEITKLLNNIQINISSDLILKVFNRCNIDLSTDENDKQVLNCKEFYTFFEEISDCEELSSIFMRYSEKHLDVDIWNSRTLKRFLEKENKIILSIEECAKIILDTEKCPNFQDLCHLSLTAFLNLLHHSVLNAYDAKCTERVYQDMSLPLNNYFISSSHNTYLTSDQLTSASSMETYAKSLNNGCRCVELDVWDGKNGPIIKHGNTFTTRIDLKPTLTIIKQNAFICSPYPVILSIENHLSISQQATMTNTLIEILGDAIYTDFSADGPLPSPNSLLHKFIIKCKKLKSIEDDSVSEEDENDTGKPHVKLKMHIGLSNLVGICQSVSFKGFDYAKTNYNANQMSSLGEKTFDNLINKYGNYLLCVHNNDFLTRTYPSGSRIGSSNYNPCNMWNSGCQIVALNWQKNDTYMNIYTDYFENNGKCGYILKPNHIRHIKENTELSCRLKLELSVTIISGHYIPANEKKDVVDPYVKVAIYGDDTDHKTYTTKVVKNNGLRPIWKETVVYSINNLENAIISFQVYDFENYKSDKVVLQRCIPISCLGEGYRMVQLKSNSFNLKELSNLIIQVTKTMNKL</sequence>
<comment type="caution">
    <text evidence="13">The sequence shown here is derived from an EMBL/GenBank/DDBJ whole genome shotgun (WGS) entry which is preliminary data.</text>
</comment>
<dbReference type="OrthoDB" id="269822at2759"/>
<keyword evidence="6" id="KW-0807">Transducer</keyword>
<dbReference type="EMBL" id="LWCA01001002">
    <property type="protein sequence ID" value="OAF66213.1"/>
    <property type="molecule type" value="Genomic_DNA"/>
</dbReference>
<dbReference type="InterPro" id="IPR017946">
    <property type="entry name" value="PLC-like_Pdiesterase_TIM-brl"/>
</dbReference>
<dbReference type="SUPFAM" id="SSF50729">
    <property type="entry name" value="PH domain-like"/>
    <property type="match status" value="1"/>
</dbReference>
<dbReference type="InterPro" id="IPR001849">
    <property type="entry name" value="PH_domain"/>
</dbReference>
<keyword evidence="4 8" id="KW-0442">Lipid degradation</keyword>
<keyword evidence="3" id="KW-0106">Calcium</keyword>
<protein>
    <recommendedName>
        <fullName evidence="2 8">Phosphoinositide phospholipase C</fullName>
        <ecNumber evidence="2 8">3.1.4.11</ecNumber>
    </recommendedName>
</protein>
<dbReference type="SMART" id="SM00239">
    <property type="entry name" value="C2"/>
    <property type="match status" value="1"/>
</dbReference>
<evidence type="ECO:0000256" key="1">
    <source>
        <dbReference type="ARBA" id="ARBA00001913"/>
    </source>
</evidence>
<feature type="domain" description="C2" evidence="10">
    <location>
        <begin position="587"/>
        <end position="712"/>
    </location>
</feature>
<dbReference type="PROSITE" id="PS50003">
    <property type="entry name" value="PH_DOMAIN"/>
    <property type="match status" value="1"/>
</dbReference>
<dbReference type="PROSITE" id="PS50222">
    <property type="entry name" value="EF_HAND_2"/>
    <property type="match status" value="1"/>
</dbReference>
<evidence type="ECO:0000256" key="4">
    <source>
        <dbReference type="ARBA" id="ARBA00022963"/>
    </source>
</evidence>
<dbReference type="Gene3D" id="3.20.20.190">
    <property type="entry name" value="Phosphatidylinositol (PI) phosphodiesterase"/>
    <property type="match status" value="1"/>
</dbReference>
<evidence type="ECO:0000256" key="2">
    <source>
        <dbReference type="ARBA" id="ARBA00012368"/>
    </source>
</evidence>
<dbReference type="PROSITE" id="PS00018">
    <property type="entry name" value="EF_HAND_1"/>
    <property type="match status" value="1"/>
</dbReference>
<feature type="domain" description="PI-PLC Y-box" evidence="11">
    <location>
        <begin position="475"/>
        <end position="592"/>
    </location>
</feature>
<evidence type="ECO:0000256" key="5">
    <source>
        <dbReference type="ARBA" id="ARBA00023098"/>
    </source>
</evidence>
<evidence type="ECO:0000313" key="14">
    <source>
        <dbReference type="Proteomes" id="UP000078046"/>
    </source>
</evidence>
<dbReference type="Gene3D" id="2.60.40.150">
    <property type="entry name" value="C2 domain"/>
    <property type="match status" value="1"/>
</dbReference>
<evidence type="ECO:0000259" key="9">
    <source>
        <dbReference type="PROSITE" id="PS50003"/>
    </source>
</evidence>
<dbReference type="PROSITE" id="PS50008">
    <property type="entry name" value="PIPLC_Y_DOMAIN"/>
    <property type="match status" value="1"/>
</dbReference>
<dbReference type="SMART" id="SM00148">
    <property type="entry name" value="PLCXc"/>
    <property type="match status" value="1"/>
</dbReference>
<dbReference type="GO" id="GO:0004435">
    <property type="term" value="F:phosphatidylinositol-4,5-bisphosphate phospholipase C activity"/>
    <property type="evidence" value="ECO:0007669"/>
    <property type="project" value="UniProtKB-EC"/>
</dbReference>
<organism evidence="13 14">
    <name type="scientific">Intoshia linei</name>
    <dbReference type="NCBI Taxonomy" id="1819745"/>
    <lineage>
        <taxon>Eukaryota</taxon>
        <taxon>Metazoa</taxon>
        <taxon>Spiralia</taxon>
        <taxon>Lophotrochozoa</taxon>
        <taxon>Mesozoa</taxon>
        <taxon>Orthonectida</taxon>
        <taxon>Rhopaluridae</taxon>
        <taxon>Intoshia</taxon>
    </lineage>
</organism>
<reference evidence="13 14" key="1">
    <citation type="submission" date="2016-04" db="EMBL/GenBank/DDBJ databases">
        <title>The genome of Intoshia linei affirms orthonectids as highly simplified spiralians.</title>
        <authorList>
            <person name="Mikhailov K.V."/>
            <person name="Slusarev G.S."/>
            <person name="Nikitin M.A."/>
            <person name="Logacheva M.D."/>
            <person name="Penin A."/>
            <person name="Aleoshin V."/>
            <person name="Panchin Y.V."/>
        </authorList>
    </citation>
    <scope>NUCLEOTIDE SEQUENCE [LARGE SCALE GENOMIC DNA]</scope>
    <source>
        <strain evidence="13">Intl2013</strain>
        <tissue evidence="13">Whole animal</tissue>
    </source>
</reference>
<accession>A0A177AXV6</accession>
<dbReference type="AlphaFoldDB" id="A0A177AXV6"/>
<dbReference type="InterPro" id="IPR001192">
    <property type="entry name" value="PI-PLC_fam"/>
</dbReference>
<dbReference type="InterPro" id="IPR000008">
    <property type="entry name" value="C2_dom"/>
</dbReference>
<dbReference type="PANTHER" id="PTHR10336">
    <property type="entry name" value="PHOSPHOINOSITIDE-SPECIFIC PHOSPHOLIPASE C FAMILY PROTEIN"/>
    <property type="match status" value="1"/>
</dbReference>
<dbReference type="PROSITE" id="PS50007">
    <property type="entry name" value="PIPLC_X_DOMAIN"/>
    <property type="match status" value="1"/>
</dbReference>
<dbReference type="Pfam" id="PF00388">
    <property type="entry name" value="PI-PLC-X"/>
    <property type="match status" value="1"/>
</dbReference>
<dbReference type="Gene3D" id="2.30.29.30">
    <property type="entry name" value="Pleckstrin-homology domain (PH domain)/Phosphotyrosine-binding domain (PTB)"/>
    <property type="match status" value="1"/>
</dbReference>
<dbReference type="PROSITE" id="PS50004">
    <property type="entry name" value="C2"/>
    <property type="match status" value="1"/>
</dbReference>
<dbReference type="Pfam" id="PF00168">
    <property type="entry name" value="C2"/>
    <property type="match status" value="1"/>
</dbReference>
<keyword evidence="8" id="KW-0378">Hydrolase</keyword>
<comment type="catalytic activity">
    <reaction evidence="7">
        <text>a 1,2-diacyl-sn-glycero-3-phospho-(1D-myo-inositol-4,5-bisphosphate) + H2O = 1D-myo-inositol 1,4,5-trisphosphate + a 1,2-diacyl-sn-glycerol + H(+)</text>
        <dbReference type="Rhea" id="RHEA:33179"/>
        <dbReference type="ChEBI" id="CHEBI:15377"/>
        <dbReference type="ChEBI" id="CHEBI:15378"/>
        <dbReference type="ChEBI" id="CHEBI:17815"/>
        <dbReference type="ChEBI" id="CHEBI:58456"/>
        <dbReference type="ChEBI" id="CHEBI:203600"/>
        <dbReference type="EC" id="3.1.4.11"/>
    </reaction>
    <physiologicalReaction direction="left-to-right" evidence="7">
        <dbReference type="Rhea" id="RHEA:33180"/>
    </physiologicalReaction>
</comment>
<dbReference type="Gene3D" id="1.10.238.10">
    <property type="entry name" value="EF-hand"/>
    <property type="match status" value="2"/>
</dbReference>
<dbReference type="SUPFAM" id="SSF51695">
    <property type="entry name" value="PLC-like phosphodiesterases"/>
    <property type="match status" value="1"/>
</dbReference>
<keyword evidence="14" id="KW-1185">Reference proteome</keyword>
<dbReference type="GO" id="GO:0016042">
    <property type="term" value="P:lipid catabolic process"/>
    <property type="evidence" value="ECO:0007669"/>
    <property type="project" value="UniProtKB-KW"/>
</dbReference>